<feature type="transmembrane region" description="Helical" evidence="1">
    <location>
        <begin position="12"/>
        <end position="31"/>
    </location>
</feature>
<comment type="caution">
    <text evidence="2">The sequence shown here is derived from an EMBL/GenBank/DDBJ whole genome shotgun (WGS) entry which is preliminary data.</text>
</comment>
<evidence type="ECO:0000313" key="3">
    <source>
        <dbReference type="Proteomes" id="UP000029736"/>
    </source>
</evidence>
<feature type="transmembrane region" description="Helical" evidence="1">
    <location>
        <begin position="100"/>
        <end position="116"/>
    </location>
</feature>
<accession>A0A098RZ17</accession>
<sequence length="299" mass="34117">MQGKSSTLWFRILQWSAASVLFARGWQHLYWDAPFRTLLWDQAWMEGAVQAVLGMDWQAYVTNPNTDWWIQQLVFGTGVLYVLAGLVAITVQRWGRPGRVVLWMSSFSLLILAGLYCKEKFFFLGQFLEYALQFTAPAVLAWVAVAPERRFNRSLLLFLKVCIALTFTCHGLYAAGYYPRPGYFVFMVMSILGVDEVAAVYFLQVAAALDFILSVLIFLPGRVARIALAYAVFWGLSTTIARPWAYAYVATWDTVLLQWVHEAVMRFPHFLVPTLALGLSGGFKKLPQIRQQFELVLKR</sequence>
<keyword evidence="1" id="KW-1133">Transmembrane helix</keyword>
<keyword evidence="1" id="KW-0472">Membrane</keyword>
<evidence type="ECO:0008006" key="4">
    <source>
        <dbReference type="Google" id="ProtNLM"/>
    </source>
</evidence>
<evidence type="ECO:0000313" key="2">
    <source>
        <dbReference type="EMBL" id="KGE85160.1"/>
    </source>
</evidence>
<keyword evidence="3" id="KW-1185">Reference proteome</keyword>
<dbReference type="EMBL" id="JPOS01000092">
    <property type="protein sequence ID" value="KGE85160.1"/>
    <property type="molecule type" value="Genomic_DNA"/>
</dbReference>
<feature type="transmembrane region" description="Helical" evidence="1">
    <location>
        <begin position="157"/>
        <end position="178"/>
    </location>
</feature>
<reference evidence="2 3" key="1">
    <citation type="journal article" date="2014" name="Int. J. Syst. Evol. Microbiol.">
        <title>Phaeodactylibacter xiamenensis gen. nov., sp. nov., a member of the family Saprospiraceae isolated from the marine alga Phaeodactylum tricornutum.</title>
        <authorList>
            <person name="Chen Z.Jr."/>
            <person name="Lei X."/>
            <person name="Lai Q."/>
            <person name="Li Y."/>
            <person name="Zhang B."/>
            <person name="Zhang J."/>
            <person name="Zhang H."/>
            <person name="Yang L."/>
            <person name="Zheng W."/>
            <person name="Tian Y."/>
            <person name="Yu Z."/>
            <person name="Xu H.Jr."/>
            <person name="Zheng T."/>
        </authorList>
    </citation>
    <scope>NUCLEOTIDE SEQUENCE [LARGE SCALE GENOMIC DNA]</scope>
    <source>
        <strain evidence="2 3">KD52</strain>
    </source>
</reference>
<keyword evidence="1" id="KW-0812">Transmembrane</keyword>
<organism evidence="2 3">
    <name type="scientific">Phaeodactylibacter xiamenensis</name>
    <dbReference type="NCBI Taxonomy" id="1524460"/>
    <lineage>
        <taxon>Bacteria</taxon>
        <taxon>Pseudomonadati</taxon>
        <taxon>Bacteroidota</taxon>
        <taxon>Saprospiria</taxon>
        <taxon>Saprospirales</taxon>
        <taxon>Haliscomenobacteraceae</taxon>
        <taxon>Phaeodactylibacter</taxon>
    </lineage>
</organism>
<dbReference type="AlphaFoldDB" id="A0A098RZ17"/>
<feature type="transmembrane region" description="Helical" evidence="1">
    <location>
        <begin position="122"/>
        <end position="145"/>
    </location>
</feature>
<gene>
    <name evidence="2" type="ORF">IX84_29210</name>
</gene>
<dbReference type="Proteomes" id="UP000029736">
    <property type="component" value="Unassembled WGS sequence"/>
</dbReference>
<dbReference type="RefSeq" id="WP_044229154.1">
    <property type="nucleotide sequence ID" value="NZ_JBKAGJ010000011.1"/>
</dbReference>
<proteinExistence type="predicted"/>
<feature type="transmembrane region" description="Helical" evidence="1">
    <location>
        <begin position="68"/>
        <end position="88"/>
    </location>
</feature>
<evidence type="ECO:0000256" key="1">
    <source>
        <dbReference type="SAM" id="Phobius"/>
    </source>
</evidence>
<name>A0A098RZ17_9BACT</name>
<feature type="transmembrane region" description="Helical" evidence="1">
    <location>
        <begin position="198"/>
        <end position="219"/>
    </location>
</feature>
<feature type="transmembrane region" description="Helical" evidence="1">
    <location>
        <begin position="265"/>
        <end position="283"/>
    </location>
</feature>
<dbReference type="OrthoDB" id="839794at2"/>
<feature type="transmembrane region" description="Helical" evidence="1">
    <location>
        <begin position="226"/>
        <end position="245"/>
    </location>
</feature>
<protein>
    <recommendedName>
        <fullName evidence="4">HTTM domain-containing protein</fullName>
    </recommendedName>
</protein>